<reference evidence="3" key="2">
    <citation type="submission" date="2020-05" db="UniProtKB">
        <authorList>
            <consortium name="EnsemblMetazoa"/>
        </authorList>
    </citation>
    <scope>IDENTIFICATION</scope>
    <source>
        <strain evidence="3">JHB</strain>
    </source>
</reference>
<evidence type="ECO:0000313" key="3">
    <source>
        <dbReference type="EnsemblMetazoa" id="CPIJ000976-PA"/>
    </source>
</evidence>
<evidence type="ECO:0000256" key="1">
    <source>
        <dbReference type="SAM" id="MobiDB-lite"/>
    </source>
</evidence>
<organism>
    <name type="scientific">Culex quinquefasciatus</name>
    <name type="common">Southern house mosquito</name>
    <name type="synonym">Culex pungens</name>
    <dbReference type="NCBI Taxonomy" id="7176"/>
    <lineage>
        <taxon>Eukaryota</taxon>
        <taxon>Metazoa</taxon>
        <taxon>Ecdysozoa</taxon>
        <taxon>Arthropoda</taxon>
        <taxon>Hexapoda</taxon>
        <taxon>Insecta</taxon>
        <taxon>Pterygota</taxon>
        <taxon>Neoptera</taxon>
        <taxon>Endopterygota</taxon>
        <taxon>Diptera</taxon>
        <taxon>Nematocera</taxon>
        <taxon>Culicoidea</taxon>
        <taxon>Culicidae</taxon>
        <taxon>Culicinae</taxon>
        <taxon>Culicini</taxon>
        <taxon>Culex</taxon>
        <taxon>Culex</taxon>
    </lineage>
</organism>
<gene>
    <name evidence="3" type="primary">6031972</name>
    <name evidence="2" type="ORF">CpipJ_CPIJ000976</name>
</gene>
<accession>B0W1R2</accession>
<dbReference type="EnsemblMetazoa" id="CPIJ000976-RA">
    <property type="protein sequence ID" value="CPIJ000976-PA"/>
    <property type="gene ID" value="CPIJ000976"/>
</dbReference>
<feature type="region of interest" description="Disordered" evidence="1">
    <location>
        <begin position="28"/>
        <end position="64"/>
    </location>
</feature>
<evidence type="ECO:0000313" key="4">
    <source>
        <dbReference type="Proteomes" id="UP000002320"/>
    </source>
</evidence>
<dbReference type="InParanoid" id="B0W1R2"/>
<dbReference type="KEGG" id="cqu:CpipJ_CPIJ000976"/>
<dbReference type="EMBL" id="DS231823">
    <property type="protein sequence ID" value="EDS26613.1"/>
    <property type="molecule type" value="Genomic_DNA"/>
</dbReference>
<sequence length="113" mass="12337">MKPPAWKKDKQSPVVPSFSAADFLPLPVPIPDKLKKTDTQSAADAGRSQGNTGPGAGGQPKAKGDEVLYSTEELLKMFLGELWKMFYEFTARLRSFKDRSDQETVVGSMSGVD</sequence>
<dbReference type="VEuPathDB" id="VectorBase:CPIJ000976"/>
<keyword evidence="4" id="KW-1185">Reference proteome</keyword>
<protein>
    <submittedName>
        <fullName evidence="2 3">Uncharacterized protein</fullName>
    </submittedName>
</protein>
<dbReference type="AlphaFoldDB" id="B0W1R2"/>
<dbReference type="Proteomes" id="UP000002320">
    <property type="component" value="Unassembled WGS sequence"/>
</dbReference>
<dbReference type="HOGENOM" id="CLU_2135912_0_0_1"/>
<name>B0W1R2_CULQU</name>
<proteinExistence type="predicted"/>
<reference evidence="2" key="1">
    <citation type="submission" date="2007-03" db="EMBL/GenBank/DDBJ databases">
        <title>Annotation of Culex pipiens quinquefasciatus.</title>
        <authorList>
            <consortium name="The Broad Institute Genome Sequencing Platform"/>
            <person name="Atkinson P.W."/>
            <person name="Hemingway J."/>
            <person name="Christensen B.M."/>
            <person name="Higgs S."/>
            <person name="Kodira C."/>
            <person name="Hannick L."/>
            <person name="Megy K."/>
            <person name="O'Leary S."/>
            <person name="Pearson M."/>
            <person name="Haas B.J."/>
            <person name="Mauceli E."/>
            <person name="Wortman J.R."/>
            <person name="Lee N.H."/>
            <person name="Guigo R."/>
            <person name="Stanke M."/>
            <person name="Alvarado L."/>
            <person name="Amedeo P."/>
            <person name="Antoine C.H."/>
            <person name="Arensburger P."/>
            <person name="Bidwell S.L."/>
            <person name="Crawford M."/>
            <person name="Camaro F."/>
            <person name="Devon K."/>
            <person name="Engels R."/>
            <person name="Hammond M."/>
            <person name="Howarth C."/>
            <person name="Koehrsen M."/>
            <person name="Lawson D."/>
            <person name="Montgomery P."/>
            <person name="Nene V."/>
            <person name="Nusbaum C."/>
            <person name="Puiu D."/>
            <person name="Romero-Severson J."/>
            <person name="Severson D.W."/>
            <person name="Shumway M."/>
            <person name="Sisk P."/>
            <person name="Stolte C."/>
            <person name="Zeng Q."/>
            <person name="Eisenstadt E."/>
            <person name="Fraser-Liggett C."/>
            <person name="Strausberg R."/>
            <person name="Galagan J."/>
            <person name="Birren B."/>
            <person name="Collins F.H."/>
        </authorList>
    </citation>
    <scope>NUCLEOTIDE SEQUENCE [LARGE SCALE GENOMIC DNA]</scope>
    <source>
        <strain evidence="2">JHB</strain>
    </source>
</reference>
<evidence type="ECO:0000313" key="2">
    <source>
        <dbReference type="EMBL" id="EDS26613.1"/>
    </source>
</evidence>